<dbReference type="InterPro" id="IPR014915">
    <property type="entry name" value="Phage_TLS_TfmB"/>
</dbReference>
<organism evidence="1">
    <name type="scientific">uncultured Caudovirales phage</name>
    <dbReference type="NCBI Taxonomy" id="2100421"/>
    <lineage>
        <taxon>Viruses</taxon>
        <taxon>Duplodnaviria</taxon>
        <taxon>Heunggongvirae</taxon>
        <taxon>Uroviricota</taxon>
        <taxon>Caudoviricetes</taxon>
        <taxon>Peduoviridae</taxon>
        <taxon>Maltschvirus</taxon>
        <taxon>Maltschvirus maltsch</taxon>
    </lineage>
</organism>
<accession>A0A6J5NW95</accession>
<proteinExistence type="predicted"/>
<name>A0A6J5NW95_9CAUD</name>
<protein>
    <submittedName>
        <fullName evidence="1">Bacteriophage TLS, TfmB</fullName>
    </submittedName>
</protein>
<reference evidence="1" key="1">
    <citation type="submission" date="2020-04" db="EMBL/GenBank/DDBJ databases">
        <authorList>
            <person name="Chiriac C."/>
            <person name="Salcher M."/>
            <person name="Ghai R."/>
            <person name="Kavagutti S V."/>
        </authorList>
    </citation>
    <scope>NUCLEOTIDE SEQUENCE</scope>
</reference>
<dbReference type="Pfam" id="PF08809">
    <property type="entry name" value="DUF1799"/>
    <property type="match status" value="1"/>
</dbReference>
<gene>
    <name evidence="1" type="ORF">UFOVP814_16</name>
</gene>
<evidence type="ECO:0000313" key="1">
    <source>
        <dbReference type="EMBL" id="CAB4163293.1"/>
    </source>
</evidence>
<sequence length="113" mass="12590">MYRGAFGKLTQVAAALYSKESAAPTNAWIEAIKAANPAHGTVEVFPENWQAFQVFARLGTQWNATAGGVMGLNYLVVFEMIDRLELSKDDADNLFADIQHMERVALEEINRKE</sequence>
<dbReference type="EMBL" id="LR796746">
    <property type="protein sequence ID" value="CAB4163293.1"/>
    <property type="molecule type" value="Genomic_DNA"/>
</dbReference>